<gene>
    <name evidence="2" type="ORF">TWF696_003848</name>
</gene>
<name>A0AAV9V5K1_9PEZI</name>
<organism evidence="2 3">
    <name type="scientific">Orbilia brochopaga</name>
    <dbReference type="NCBI Taxonomy" id="3140254"/>
    <lineage>
        <taxon>Eukaryota</taxon>
        <taxon>Fungi</taxon>
        <taxon>Dikarya</taxon>
        <taxon>Ascomycota</taxon>
        <taxon>Pezizomycotina</taxon>
        <taxon>Orbiliomycetes</taxon>
        <taxon>Orbiliales</taxon>
        <taxon>Orbiliaceae</taxon>
        <taxon>Orbilia</taxon>
    </lineage>
</organism>
<dbReference type="EMBL" id="JAVHNQ010000002">
    <property type="protein sequence ID" value="KAK6354709.1"/>
    <property type="molecule type" value="Genomic_DNA"/>
</dbReference>
<dbReference type="Proteomes" id="UP001375240">
    <property type="component" value="Unassembled WGS sequence"/>
</dbReference>
<evidence type="ECO:0000256" key="1">
    <source>
        <dbReference type="SAM" id="MobiDB-lite"/>
    </source>
</evidence>
<feature type="region of interest" description="Disordered" evidence="1">
    <location>
        <begin position="55"/>
        <end position="76"/>
    </location>
</feature>
<proteinExistence type="predicted"/>
<accession>A0AAV9V5K1</accession>
<comment type="caution">
    <text evidence="2">The sequence shown here is derived from an EMBL/GenBank/DDBJ whole genome shotgun (WGS) entry which is preliminary data.</text>
</comment>
<sequence>MQMSAVGQLERGAGRQADRIMLVRHCSTSLHPIIPLYNTALERFQLLHPNMQDWPVGSHGHGPSPTRCKKKPDDREAFHRRPALRNLPVHLERANIHLHQASIYPNDSRNHIVRNIYKYKVPR</sequence>
<dbReference type="AlphaFoldDB" id="A0AAV9V5K1"/>
<reference evidence="2 3" key="1">
    <citation type="submission" date="2019-10" db="EMBL/GenBank/DDBJ databases">
        <authorList>
            <person name="Palmer J.M."/>
        </authorList>
    </citation>
    <scope>NUCLEOTIDE SEQUENCE [LARGE SCALE GENOMIC DNA]</scope>
    <source>
        <strain evidence="2 3">TWF696</strain>
    </source>
</reference>
<evidence type="ECO:0000313" key="2">
    <source>
        <dbReference type="EMBL" id="KAK6354709.1"/>
    </source>
</evidence>
<evidence type="ECO:0000313" key="3">
    <source>
        <dbReference type="Proteomes" id="UP001375240"/>
    </source>
</evidence>
<protein>
    <submittedName>
        <fullName evidence="2">Uncharacterized protein</fullName>
    </submittedName>
</protein>
<keyword evidence="3" id="KW-1185">Reference proteome</keyword>